<dbReference type="Proteomes" id="UP000664859">
    <property type="component" value="Unassembled WGS sequence"/>
</dbReference>
<keyword evidence="1" id="KW-0677">Repeat</keyword>
<accession>A0A835Z3F3</accession>
<evidence type="ECO:0000313" key="4">
    <source>
        <dbReference type="Proteomes" id="UP000664859"/>
    </source>
</evidence>
<protein>
    <submittedName>
        <fullName evidence="3">Armadillo-type protein</fullName>
    </submittedName>
</protein>
<evidence type="ECO:0000259" key="2">
    <source>
        <dbReference type="Pfam" id="PF23744"/>
    </source>
</evidence>
<dbReference type="PANTHER" id="PTHR22895">
    <property type="entry name" value="ARMADILLO REPEAT-CONTAINING PROTEIN 6"/>
    <property type="match status" value="1"/>
</dbReference>
<feature type="domain" description="LRRK2 ARM repeat" evidence="2">
    <location>
        <begin position="55"/>
        <end position="366"/>
    </location>
</feature>
<name>A0A835Z3F3_9STRA</name>
<dbReference type="SUPFAM" id="SSF48371">
    <property type="entry name" value="ARM repeat"/>
    <property type="match status" value="1"/>
</dbReference>
<evidence type="ECO:0000313" key="3">
    <source>
        <dbReference type="EMBL" id="KAG5181518.1"/>
    </source>
</evidence>
<dbReference type="InterPro" id="IPR011989">
    <property type="entry name" value="ARM-like"/>
</dbReference>
<sequence length="380" mass="39337">MDDAGTAIMSCIKVHIASSKVARWGMQAINMLLLHAEAAGATQFASCKRKLVSLGACEAMVAAMKKHATDVRVQYQACAAIRRLAAHDHITSDSLGALGACQAVIAAMRILLGEELALAVCALAALAHAAANASVLASEGAAQAVVARLQADHEGTCTEFALYALHQLLSHDAIAATIDAAGTCSAVVHALDSSPDNIAIQLPGMAALVQLACRKENIALLDEAGACPSVIRALRTFSDSAVVQQHDAVSRSRRLRVRQMSGHEVVLTALTTHLQEDTTKASAIFALIALIEAPPVAIDMLARAGTAVVEATRHHPPCETLQVCGVVSVACLVDAGADCAQLCQCRAPELIAAAMQRFADSADVQKGGALALAMLGHQAS</sequence>
<dbReference type="EMBL" id="JAFCMP010000323">
    <property type="protein sequence ID" value="KAG5181518.1"/>
    <property type="molecule type" value="Genomic_DNA"/>
</dbReference>
<dbReference type="InterPro" id="IPR056597">
    <property type="entry name" value="ARM_LRRK2"/>
</dbReference>
<dbReference type="OrthoDB" id="49336at2759"/>
<reference evidence="3" key="1">
    <citation type="submission" date="2021-02" db="EMBL/GenBank/DDBJ databases">
        <title>First Annotated Genome of the Yellow-green Alga Tribonema minus.</title>
        <authorList>
            <person name="Mahan K.M."/>
        </authorList>
    </citation>
    <scope>NUCLEOTIDE SEQUENCE</scope>
    <source>
        <strain evidence="3">UTEX B ZZ1240</strain>
    </source>
</reference>
<comment type="caution">
    <text evidence="3">The sequence shown here is derived from an EMBL/GenBank/DDBJ whole genome shotgun (WGS) entry which is preliminary data.</text>
</comment>
<evidence type="ECO:0000256" key="1">
    <source>
        <dbReference type="ARBA" id="ARBA00022737"/>
    </source>
</evidence>
<keyword evidence="4" id="KW-1185">Reference proteome</keyword>
<dbReference type="Gene3D" id="1.25.10.10">
    <property type="entry name" value="Leucine-rich Repeat Variant"/>
    <property type="match status" value="1"/>
</dbReference>
<organism evidence="3 4">
    <name type="scientific">Tribonema minus</name>
    <dbReference type="NCBI Taxonomy" id="303371"/>
    <lineage>
        <taxon>Eukaryota</taxon>
        <taxon>Sar</taxon>
        <taxon>Stramenopiles</taxon>
        <taxon>Ochrophyta</taxon>
        <taxon>PX clade</taxon>
        <taxon>Xanthophyceae</taxon>
        <taxon>Tribonematales</taxon>
        <taxon>Tribonemataceae</taxon>
        <taxon>Tribonema</taxon>
    </lineage>
</organism>
<dbReference type="AlphaFoldDB" id="A0A835Z3F3"/>
<gene>
    <name evidence="3" type="ORF">JKP88DRAFT_246265</name>
</gene>
<proteinExistence type="predicted"/>
<dbReference type="PANTHER" id="PTHR22895:SF0">
    <property type="entry name" value="ARMADILLO REPEAT-CONTAINING PROTEIN 6"/>
    <property type="match status" value="1"/>
</dbReference>
<dbReference type="Pfam" id="PF23744">
    <property type="entry name" value="ARM_LRRK2"/>
    <property type="match status" value="1"/>
</dbReference>
<dbReference type="InterPro" id="IPR016024">
    <property type="entry name" value="ARM-type_fold"/>
</dbReference>